<accession>A0A6J6TBY4</accession>
<dbReference type="EMBL" id="CAEZYW010000137">
    <property type="protein sequence ID" value="CAB4744287.1"/>
    <property type="molecule type" value="Genomic_DNA"/>
</dbReference>
<protein>
    <submittedName>
        <fullName evidence="1">Unannotated protein</fullName>
    </submittedName>
</protein>
<organism evidence="1">
    <name type="scientific">freshwater metagenome</name>
    <dbReference type="NCBI Taxonomy" id="449393"/>
    <lineage>
        <taxon>unclassified sequences</taxon>
        <taxon>metagenomes</taxon>
        <taxon>ecological metagenomes</taxon>
    </lineage>
</organism>
<dbReference type="AlphaFoldDB" id="A0A6J6TBY4"/>
<evidence type="ECO:0000313" key="1">
    <source>
        <dbReference type="EMBL" id="CAB4744287.1"/>
    </source>
</evidence>
<name>A0A6J6TBY4_9ZZZZ</name>
<proteinExistence type="predicted"/>
<reference evidence="1" key="1">
    <citation type="submission" date="2020-05" db="EMBL/GenBank/DDBJ databases">
        <authorList>
            <person name="Chiriac C."/>
            <person name="Salcher M."/>
            <person name="Ghai R."/>
            <person name="Kavagutti S V."/>
        </authorList>
    </citation>
    <scope>NUCLEOTIDE SEQUENCE</scope>
</reference>
<gene>
    <name evidence="1" type="ORF">UFOPK2786_00953</name>
</gene>
<sequence>MCSDSGMRSGRTPNSMREAIVLSPTAATLRPANDRASRPYSLSFSRMARTAFTDVKPIHS</sequence>